<keyword evidence="4" id="KW-1185">Reference proteome</keyword>
<feature type="domain" description="Dret-0059-like sensor" evidence="2">
    <location>
        <begin position="253"/>
        <end position="374"/>
    </location>
</feature>
<dbReference type="InParanoid" id="F4BZX9"/>
<dbReference type="Gene3D" id="3.30.450.20">
    <property type="entry name" value="PAS domain"/>
    <property type="match status" value="1"/>
</dbReference>
<dbReference type="PANTHER" id="PTHR38834">
    <property type="entry name" value="PERIPLASMIC SUBSTRATE BINDING PROTEIN FAMILY 3"/>
    <property type="match status" value="1"/>
</dbReference>
<dbReference type="Pfam" id="PF22309">
    <property type="entry name" value="HK-GC-Chemotax_sensor"/>
    <property type="match status" value="1"/>
</dbReference>
<dbReference type="Gene3D" id="3.40.190.10">
    <property type="entry name" value="Periplasmic binding protein-like II"/>
    <property type="match status" value="2"/>
</dbReference>
<organism evidence="3 4">
    <name type="scientific">Methanothrix soehngenii (strain ATCC 5969 / DSM 3671 / JCM 10134 / NBRC 103675 / OCM 69 / GP-6)</name>
    <name type="common">Methanosaeta concilii</name>
    <dbReference type="NCBI Taxonomy" id="990316"/>
    <lineage>
        <taxon>Archaea</taxon>
        <taxon>Methanobacteriati</taxon>
        <taxon>Methanobacteriota</taxon>
        <taxon>Stenosarchaea group</taxon>
        <taxon>Methanomicrobia</taxon>
        <taxon>Methanotrichales</taxon>
        <taxon>Methanotrichaceae</taxon>
        <taxon>Methanothrix</taxon>
    </lineage>
</organism>
<dbReference type="InterPro" id="IPR001638">
    <property type="entry name" value="Solute-binding_3/MltF_N"/>
</dbReference>
<dbReference type="KEGG" id="mcj:MCON_2726"/>
<feature type="domain" description="Solute-binding protein family 3/N-terminal" evidence="1">
    <location>
        <begin position="29"/>
        <end position="236"/>
    </location>
</feature>
<gene>
    <name evidence="3" type="ordered locus">MCON_2726</name>
</gene>
<evidence type="ECO:0000259" key="1">
    <source>
        <dbReference type="Pfam" id="PF00497"/>
    </source>
</evidence>
<evidence type="ECO:0000313" key="4">
    <source>
        <dbReference type="Proteomes" id="UP000007807"/>
    </source>
</evidence>
<evidence type="ECO:0000313" key="3">
    <source>
        <dbReference type="EMBL" id="AEB69124.1"/>
    </source>
</evidence>
<dbReference type="AlphaFoldDB" id="F4BZX9"/>
<dbReference type="PANTHER" id="PTHR38834:SF3">
    <property type="entry name" value="SOLUTE-BINDING PROTEIN FAMILY 3_N-TERMINAL DOMAIN-CONTAINING PROTEIN"/>
    <property type="match status" value="1"/>
</dbReference>
<dbReference type="InterPro" id="IPR054513">
    <property type="entry name" value="Dret_0059-like_sensor"/>
</dbReference>
<dbReference type="Proteomes" id="UP000007807">
    <property type="component" value="Chromosome"/>
</dbReference>
<proteinExistence type="predicted"/>
<sequence>MLLVNISIANIPCLAADQTTSAEDLTYITEQYPPYTFQEDGKLQGISVDLLERIWQKMGVDLNRSIILLLPWTEGYQRTLSENNTVLFTTARLPEREQLFKWVGPAASGRDVLLAKRDKNVTIADPQDLKKYKIGAIKDDVVVERLLNSGLMREDLILENASAPIIEKLEDGSIDAWAYNDLAGIVLIQEAGANVSNYEIAYVLAQNDAYFAFNKETPDSVVRSFQEALDSIREEKDANGVFMLLQIQADLQGSLNDLDSDIANAAQNLSTAGLEGDAARRVLGELIGTNSNISNAVTIGKDGKIIVAEGRGSERAEGADISNQEHIARLLQTKIPVFSKQLPLVEGYNGTSIAYPVFSPHGEFLGGISAIIEPDKLLDAIVAPHLYYDVSNRSNITDYSFWSMHLDGLIAHDRDESQIGKYLFEDPLYAPYPGLLALGERIIVDRSGHGSYSFQVTEEDKKAVTKDTYWTTAGLHGREWRLVITKILQ</sequence>
<accession>F4BZX9</accession>
<reference evidence="3 4" key="1">
    <citation type="journal article" date="2011" name="J. Bacteriol.">
        <title>Complete genome sequence of Methanosaeta concilii, a specialist in aceticlastic methanogenesis.</title>
        <authorList>
            <person name="Barber R.D."/>
            <person name="Zhang L."/>
            <person name="Harnack M."/>
            <person name="Olson M.V."/>
            <person name="Kaul R."/>
            <person name="Ingram-Smith C."/>
            <person name="Smith K.S."/>
        </authorList>
    </citation>
    <scope>NUCLEOTIDE SEQUENCE [LARGE SCALE GENOMIC DNA]</scope>
    <source>
        <strain evidence="4">ATCC 5969 / DSM 3671 / JCM 10134 / NBRC 103675 / OCM 69 / GP-6</strain>
    </source>
</reference>
<dbReference type="STRING" id="990316.MCON_2726"/>
<dbReference type="EMBL" id="CP002565">
    <property type="protein sequence ID" value="AEB69124.1"/>
    <property type="molecule type" value="Genomic_DNA"/>
</dbReference>
<dbReference type="Pfam" id="PF00497">
    <property type="entry name" value="SBP_bac_3"/>
    <property type="match status" value="1"/>
</dbReference>
<name>F4BZX9_METSG</name>
<dbReference type="SUPFAM" id="SSF53850">
    <property type="entry name" value="Periplasmic binding protein-like II"/>
    <property type="match status" value="1"/>
</dbReference>
<protein>
    <submittedName>
        <fullName evidence="3">Uncharacterized protein</fullName>
    </submittedName>
</protein>
<evidence type="ECO:0000259" key="2">
    <source>
        <dbReference type="Pfam" id="PF22309"/>
    </source>
</evidence>
<dbReference type="CDD" id="cd18773">
    <property type="entry name" value="PDC1_HK_sensor"/>
    <property type="match status" value="1"/>
</dbReference>
<dbReference type="HOGENOM" id="CLU_557376_0_0_2"/>